<evidence type="ECO:0000313" key="4">
    <source>
        <dbReference type="Proteomes" id="UP000199205"/>
    </source>
</evidence>
<feature type="region of interest" description="Disordered" evidence="1">
    <location>
        <begin position="285"/>
        <end position="308"/>
    </location>
</feature>
<organism evidence="3 4">
    <name type="scientific">Rhizobium lusitanum</name>
    <dbReference type="NCBI Taxonomy" id="293958"/>
    <lineage>
        <taxon>Bacteria</taxon>
        <taxon>Pseudomonadati</taxon>
        <taxon>Pseudomonadota</taxon>
        <taxon>Alphaproteobacteria</taxon>
        <taxon>Hyphomicrobiales</taxon>
        <taxon>Rhizobiaceae</taxon>
        <taxon>Rhizobium/Agrobacterium group</taxon>
        <taxon>Rhizobium</taxon>
    </lineage>
</organism>
<name>A0A1C3X679_9HYPH</name>
<evidence type="ECO:0000313" key="5">
    <source>
        <dbReference type="Proteomes" id="UP000565576"/>
    </source>
</evidence>
<evidence type="ECO:0000313" key="2">
    <source>
        <dbReference type="EMBL" id="MBB6488565.1"/>
    </source>
</evidence>
<dbReference type="RefSeq" id="WP_004119873.1">
    <property type="nucleotide sequence ID" value="NZ_FMAF01000026.1"/>
</dbReference>
<evidence type="ECO:0000256" key="1">
    <source>
        <dbReference type="SAM" id="MobiDB-lite"/>
    </source>
</evidence>
<dbReference type="Proteomes" id="UP000199205">
    <property type="component" value="Unassembled WGS sequence"/>
</dbReference>
<accession>A0A1C3X679</accession>
<dbReference type="GeneID" id="32530248"/>
<gene>
    <name evidence="3" type="ORF">GA0061101_12626</name>
    <name evidence="2" type="ORF">GGD46_005883</name>
</gene>
<sequence length="308" mass="34412">MTKTATIQSHVSVNSVIWITSLHESEHGVTLRVLEDLEPLLQANQIFFMKFEPKSAADLLGFLDYVAKVVEDGLLPIIHFDTHGDEDMGIHIVASNEDCSWAEITERLRAINIATANNLCVISLACFSFHLVKEIHVTTRAPFYILAAPQNKVTAGDAEDSVVRFYRHVFEKSELIGAFRAVLKDKLLLMHSEELLFTSLVRYVRAFCMGKGVQKRVDEHLTEARNLGYLTNGSDIASFRKAVKANLLADQSLVDRFVEMFLLGRPVGYDIEAVKKAARALPDPYADGKRKRPTVADSIKGMTLPPLK</sequence>
<proteinExistence type="predicted"/>
<reference evidence="2 5" key="2">
    <citation type="submission" date="2020-08" db="EMBL/GenBank/DDBJ databases">
        <title>Genomic Encyclopedia of Type Strains, Phase IV (KMG-V): Genome sequencing to study the core and pangenomes of soil and plant-associated prokaryotes.</title>
        <authorList>
            <person name="Whitman W."/>
        </authorList>
    </citation>
    <scope>NUCLEOTIDE SEQUENCE [LARGE SCALE GENOMIC DNA]</scope>
    <source>
        <strain evidence="2 5">SEMIA 4060</strain>
    </source>
</reference>
<dbReference type="Proteomes" id="UP000565576">
    <property type="component" value="Unassembled WGS sequence"/>
</dbReference>
<evidence type="ECO:0000313" key="3">
    <source>
        <dbReference type="EMBL" id="SCB47748.1"/>
    </source>
</evidence>
<reference evidence="3 4" key="1">
    <citation type="submission" date="2016-08" db="EMBL/GenBank/DDBJ databases">
        <authorList>
            <person name="Seilhamer J.J."/>
        </authorList>
    </citation>
    <scope>NUCLEOTIDE SEQUENCE [LARGE SCALE GENOMIC DNA]</scope>
    <source>
        <strain evidence="3 4">P1-7</strain>
    </source>
</reference>
<dbReference type="AlphaFoldDB" id="A0A1C3X679"/>
<protein>
    <submittedName>
        <fullName evidence="3">Uncharacterized protein</fullName>
    </submittedName>
</protein>
<dbReference type="OrthoDB" id="8365210at2"/>
<dbReference type="EMBL" id="JACHBG010000024">
    <property type="protein sequence ID" value="MBB6488565.1"/>
    <property type="molecule type" value="Genomic_DNA"/>
</dbReference>
<dbReference type="EMBL" id="FMAF01000026">
    <property type="protein sequence ID" value="SCB47748.1"/>
    <property type="molecule type" value="Genomic_DNA"/>
</dbReference>